<reference evidence="7 8" key="1">
    <citation type="submission" date="2019-02" db="EMBL/GenBank/DDBJ databases">
        <title>Deep-cultivation of Planctomycetes and their phenomic and genomic characterization uncovers novel biology.</title>
        <authorList>
            <person name="Wiegand S."/>
            <person name="Jogler M."/>
            <person name="Boedeker C."/>
            <person name="Pinto D."/>
            <person name="Vollmers J."/>
            <person name="Rivas-Marin E."/>
            <person name="Kohn T."/>
            <person name="Peeters S.H."/>
            <person name="Heuer A."/>
            <person name="Rast P."/>
            <person name="Oberbeckmann S."/>
            <person name="Bunk B."/>
            <person name="Jeske O."/>
            <person name="Meyerdierks A."/>
            <person name="Storesund J.E."/>
            <person name="Kallscheuer N."/>
            <person name="Luecker S."/>
            <person name="Lage O.M."/>
            <person name="Pohl T."/>
            <person name="Merkel B.J."/>
            <person name="Hornburger P."/>
            <person name="Mueller R.-W."/>
            <person name="Bruemmer F."/>
            <person name="Labrenz M."/>
            <person name="Spormann A.M."/>
            <person name="Op Den Camp H."/>
            <person name="Overmann J."/>
            <person name="Amann R."/>
            <person name="Jetten M.S.M."/>
            <person name="Mascher T."/>
            <person name="Medema M.H."/>
            <person name="Devos D.P."/>
            <person name="Kaster A.-K."/>
            <person name="Ovreas L."/>
            <person name="Rohde M."/>
            <person name="Galperin M.Y."/>
            <person name="Jogler C."/>
        </authorList>
    </citation>
    <scope>NUCLEOTIDE SEQUENCE [LARGE SCALE GENOMIC DNA]</scope>
    <source>
        <strain evidence="7 8">Pla100</strain>
    </source>
</reference>
<dbReference type="GO" id="GO:0005886">
    <property type="term" value="C:plasma membrane"/>
    <property type="evidence" value="ECO:0007669"/>
    <property type="project" value="TreeGrafter"/>
</dbReference>
<evidence type="ECO:0000256" key="4">
    <source>
        <dbReference type="ARBA" id="ARBA00023136"/>
    </source>
</evidence>
<feature type="transmembrane region" description="Helical" evidence="5">
    <location>
        <begin position="443"/>
        <end position="461"/>
    </location>
</feature>
<keyword evidence="8" id="KW-1185">Reference proteome</keyword>
<organism evidence="7 8">
    <name type="scientific">Neorhodopirellula pilleata</name>
    <dbReference type="NCBI Taxonomy" id="2714738"/>
    <lineage>
        <taxon>Bacteria</taxon>
        <taxon>Pseudomonadati</taxon>
        <taxon>Planctomycetota</taxon>
        <taxon>Planctomycetia</taxon>
        <taxon>Pirellulales</taxon>
        <taxon>Pirellulaceae</taxon>
        <taxon>Neorhodopirellula</taxon>
    </lineage>
</organism>
<dbReference type="InterPro" id="IPR020846">
    <property type="entry name" value="MFS_dom"/>
</dbReference>
<dbReference type="AlphaFoldDB" id="A0A5C6AQ29"/>
<dbReference type="OrthoDB" id="9787026at2"/>
<keyword evidence="4 5" id="KW-0472">Membrane</keyword>
<feature type="transmembrane region" description="Helical" evidence="5">
    <location>
        <begin position="123"/>
        <end position="145"/>
    </location>
</feature>
<dbReference type="GO" id="GO:0046943">
    <property type="term" value="F:carboxylic acid transmembrane transporter activity"/>
    <property type="evidence" value="ECO:0007669"/>
    <property type="project" value="TreeGrafter"/>
</dbReference>
<dbReference type="InterPro" id="IPR011701">
    <property type="entry name" value="MFS"/>
</dbReference>
<feature type="transmembrane region" description="Helical" evidence="5">
    <location>
        <begin position="250"/>
        <end position="271"/>
    </location>
</feature>
<feature type="transmembrane region" description="Helical" evidence="5">
    <location>
        <begin position="330"/>
        <end position="350"/>
    </location>
</feature>
<feature type="transmembrane region" description="Helical" evidence="5">
    <location>
        <begin position="356"/>
        <end position="377"/>
    </location>
</feature>
<dbReference type="Proteomes" id="UP000316213">
    <property type="component" value="Unassembled WGS sequence"/>
</dbReference>
<comment type="subcellular location">
    <subcellularLocation>
        <location evidence="1">Membrane</location>
        <topology evidence="1">Multi-pass membrane protein</topology>
    </subcellularLocation>
</comment>
<name>A0A5C6AQ29_9BACT</name>
<gene>
    <name evidence="7" type="primary">naiP</name>
    <name evidence="7" type="ORF">Pla100_15560</name>
</gene>
<comment type="caution">
    <text evidence="7">The sequence shown here is derived from an EMBL/GenBank/DDBJ whole genome shotgun (WGS) entry which is preliminary data.</text>
</comment>
<keyword evidence="2 5" id="KW-0812">Transmembrane</keyword>
<accession>A0A5C6AQ29</accession>
<evidence type="ECO:0000256" key="3">
    <source>
        <dbReference type="ARBA" id="ARBA00022989"/>
    </source>
</evidence>
<evidence type="ECO:0000313" key="7">
    <source>
        <dbReference type="EMBL" id="TWU01820.1"/>
    </source>
</evidence>
<keyword evidence="3 5" id="KW-1133">Transmembrane helix</keyword>
<evidence type="ECO:0000313" key="8">
    <source>
        <dbReference type="Proteomes" id="UP000316213"/>
    </source>
</evidence>
<sequence>MHMQPIQLDEPHDARPWWQQLTAYHWFVFLMASLAWLFDCLDQQLFILFRDTALTNLLPEGANVKTFGGYATSIFVAGWATGGLFFGSLGDRIGRAKTLTITVLLYSVFTGLSALSTSWVDFAVYRFITGLGVGGVFGLAVALIADTLPPGARTWALGVLQALSAIGNVTAGLISMYMGTLISAQQITSDQAWKYAFLVGAIPAFLCVFIQLRLKEPQKWTEAREAGRLSGVKFGSYASLLGPGRWRKPAILGILLCITGVIGLWGIGFFAPELVGDVIHTSLKDKGLSDTEIASQATYYKGLNSIIQNVGAFLGMLSFAYIAQRTGRKFAFAIAFIGAFLATNLYFRMFQGVDQLWMSGVMGYFQLALFAGFAIYLPELFPTRLRSTGTSFCYNVGRFLAATGPFTLGLLQQKLGESAIAKLPETANAVARDAARLSAFRDATSWVSLVFIAGLVVVYFLPETKGQPLPEDD</sequence>
<dbReference type="InterPro" id="IPR036259">
    <property type="entry name" value="MFS_trans_sf"/>
</dbReference>
<dbReference type="PANTHER" id="PTHR23508">
    <property type="entry name" value="CARBOXYLIC ACID TRANSPORTER PROTEIN HOMOLOG"/>
    <property type="match status" value="1"/>
</dbReference>
<dbReference type="PANTHER" id="PTHR23508:SF10">
    <property type="entry name" value="CARBOXYLIC ACID TRANSPORTER PROTEIN HOMOLOG"/>
    <property type="match status" value="1"/>
</dbReference>
<evidence type="ECO:0000256" key="2">
    <source>
        <dbReference type="ARBA" id="ARBA00022692"/>
    </source>
</evidence>
<feature type="transmembrane region" description="Helical" evidence="5">
    <location>
        <begin position="67"/>
        <end position="86"/>
    </location>
</feature>
<dbReference type="EMBL" id="SJPM01000002">
    <property type="protein sequence ID" value="TWU01820.1"/>
    <property type="molecule type" value="Genomic_DNA"/>
</dbReference>
<dbReference type="Gene3D" id="1.20.1250.20">
    <property type="entry name" value="MFS general substrate transporter like domains"/>
    <property type="match status" value="2"/>
</dbReference>
<dbReference type="Pfam" id="PF07690">
    <property type="entry name" value="MFS_1"/>
    <property type="match status" value="1"/>
</dbReference>
<feature type="transmembrane region" description="Helical" evidence="5">
    <location>
        <begin position="21"/>
        <end position="38"/>
    </location>
</feature>
<feature type="transmembrane region" description="Helical" evidence="5">
    <location>
        <begin position="157"/>
        <end position="180"/>
    </location>
</feature>
<protein>
    <submittedName>
        <fullName evidence="7">Putative niacin/nicotinamide transporter NaiP</fullName>
    </submittedName>
</protein>
<proteinExistence type="predicted"/>
<feature type="transmembrane region" description="Helical" evidence="5">
    <location>
        <begin position="192"/>
        <end position="214"/>
    </location>
</feature>
<feature type="transmembrane region" description="Helical" evidence="5">
    <location>
        <begin position="306"/>
        <end position="323"/>
    </location>
</feature>
<feature type="transmembrane region" description="Helical" evidence="5">
    <location>
        <begin position="98"/>
        <end position="117"/>
    </location>
</feature>
<evidence type="ECO:0000256" key="1">
    <source>
        <dbReference type="ARBA" id="ARBA00004141"/>
    </source>
</evidence>
<evidence type="ECO:0000256" key="5">
    <source>
        <dbReference type="SAM" id="Phobius"/>
    </source>
</evidence>
<dbReference type="SUPFAM" id="SSF103473">
    <property type="entry name" value="MFS general substrate transporter"/>
    <property type="match status" value="1"/>
</dbReference>
<dbReference type="PROSITE" id="PS50850">
    <property type="entry name" value="MFS"/>
    <property type="match status" value="1"/>
</dbReference>
<feature type="domain" description="Major facilitator superfamily (MFS) profile" evidence="6">
    <location>
        <begin position="28"/>
        <end position="465"/>
    </location>
</feature>
<evidence type="ECO:0000259" key="6">
    <source>
        <dbReference type="PROSITE" id="PS50850"/>
    </source>
</evidence>